<sequence length="323" mass="36426">MCSREVDSPTTSDPESGTECRSADTDKHKKNDIGNQVIRIPEHIPGKSREEETTAEAGNPDIRVPNSFKRTECHSADTDKHEKNDIGNQVIRIPKHIPGKSREEETTAEDGNPDIRVPNSFKSEGGLSAWSALKTGNAEDEEEEENAEDRDKTRDLDGRRAPVEVQTSTGLGDTTVGQEGPKERERCHVPGGTWLSQRRRNPNHGALRTPRRIYNPVVMETRRGGDGSRPRSSGLPRVKKGTTGRDGTPPQDVIRSQRERRPKNARRRETESQTSERRRREASTRDTQEGRGKKGRKSHPERRRRTRQPATAQEGRGWTRYVP</sequence>
<protein>
    <submittedName>
        <fullName evidence="2">Uncharacterized protein</fullName>
    </submittedName>
</protein>
<feature type="compositionally biased region" description="Basic and acidic residues" evidence="1">
    <location>
        <begin position="220"/>
        <end position="229"/>
    </location>
</feature>
<proteinExistence type="predicted"/>
<dbReference type="AlphaFoldDB" id="A0AAV7M9N1"/>
<feature type="compositionally biased region" description="Basic and acidic residues" evidence="1">
    <location>
        <begin position="69"/>
        <end position="85"/>
    </location>
</feature>
<accession>A0AAV7M9N1</accession>
<evidence type="ECO:0000313" key="2">
    <source>
        <dbReference type="EMBL" id="KAJ1097828.1"/>
    </source>
</evidence>
<dbReference type="EMBL" id="JANPWB010000014">
    <property type="protein sequence ID" value="KAJ1097828.1"/>
    <property type="molecule type" value="Genomic_DNA"/>
</dbReference>
<evidence type="ECO:0000256" key="1">
    <source>
        <dbReference type="SAM" id="MobiDB-lite"/>
    </source>
</evidence>
<dbReference type="Proteomes" id="UP001066276">
    <property type="component" value="Chromosome 10"/>
</dbReference>
<name>A0AAV7M9N1_PLEWA</name>
<feature type="compositionally biased region" description="Basic and acidic residues" evidence="1">
    <location>
        <begin position="40"/>
        <end position="52"/>
    </location>
</feature>
<organism evidence="2 3">
    <name type="scientific">Pleurodeles waltl</name>
    <name type="common">Iberian ribbed newt</name>
    <dbReference type="NCBI Taxonomy" id="8319"/>
    <lineage>
        <taxon>Eukaryota</taxon>
        <taxon>Metazoa</taxon>
        <taxon>Chordata</taxon>
        <taxon>Craniata</taxon>
        <taxon>Vertebrata</taxon>
        <taxon>Euteleostomi</taxon>
        <taxon>Amphibia</taxon>
        <taxon>Batrachia</taxon>
        <taxon>Caudata</taxon>
        <taxon>Salamandroidea</taxon>
        <taxon>Salamandridae</taxon>
        <taxon>Pleurodelinae</taxon>
        <taxon>Pleurodeles</taxon>
    </lineage>
</organism>
<reference evidence="2" key="1">
    <citation type="journal article" date="2022" name="bioRxiv">
        <title>Sequencing and chromosome-scale assembly of the giantPleurodeles waltlgenome.</title>
        <authorList>
            <person name="Brown T."/>
            <person name="Elewa A."/>
            <person name="Iarovenko S."/>
            <person name="Subramanian E."/>
            <person name="Araus A.J."/>
            <person name="Petzold A."/>
            <person name="Susuki M."/>
            <person name="Suzuki K.-i.T."/>
            <person name="Hayashi T."/>
            <person name="Toyoda A."/>
            <person name="Oliveira C."/>
            <person name="Osipova E."/>
            <person name="Leigh N.D."/>
            <person name="Simon A."/>
            <person name="Yun M.H."/>
        </authorList>
    </citation>
    <scope>NUCLEOTIDE SEQUENCE</scope>
    <source>
        <strain evidence="2">20211129_DDA</strain>
        <tissue evidence="2">Liver</tissue>
    </source>
</reference>
<evidence type="ECO:0000313" key="3">
    <source>
        <dbReference type="Proteomes" id="UP001066276"/>
    </source>
</evidence>
<gene>
    <name evidence="2" type="ORF">NDU88_002944</name>
</gene>
<feature type="compositionally biased region" description="Basic and acidic residues" evidence="1">
    <location>
        <begin position="21"/>
        <end position="32"/>
    </location>
</feature>
<feature type="compositionally biased region" description="Basic and acidic residues" evidence="1">
    <location>
        <begin position="267"/>
        <end position="292"/>
    </location>
</feature>
<feature type="compositionally biased region" description="Basic residues" evidence="1">
    <location>
        <begin position="293"/>
        <end position="307"/>
    </location>
</feature>
<feature type="compositionally biased region" description="Basic and acidic residues" evidence="1">
    <location>
        <begin position="149"/>
        <end position="162"/>
    </location>
</feature>
<feature type="compositionally biased region" description="Acidic residues" evidence="1">
    <location>
        <begin position="138"/>
        <end position="148"/>
    </location>
</feature>
<feature type="compositionally biased region" description="Polar residues" evidence="1">
    <location>
        <begin position="165"/>
        <end position="177"/>
    </location>
</feature>
<comment type="caution">
    <text evidence="2">The sequence shown here is derived from an EMBL/GenBank/DDBJ whole genome shotgun (WGS) entry which is preliminary data.</text>
</comment>
<keyword evidence="3" id="KW-1185">Reference proteome</keyword>
<feature type="region of interest" description="Disordered" evidence="1">
    <location>
        <begin position="1"/>
        <end position="323"/>
    </location>
</feature>